<organism evidence="2 3">
    <name type="scientific">Metallosphaera tengchongensis</name>
    <dbReference type="NCBI Taxonomy" id="1532350"/>
    <lineage>
        <taxon>Archaea</taxon>
        <taxon>Thermoproteota</taxon>
        <taxon>Thermoprotei</taxon>
        <taxon>Sulfolobales</taxon>
        <taxon>Sulfolobaceae</taxon>
        <taxon>Metallosphaera</taxon>
    </lineage>
</organism>
<dbReference type="GeneID" id="55641256"/>
<reference evidence="2 3" key="1">
    <citation type="submission" date="2020-02" db="EMBL/GenBank/DDBJ databases">
        <title>Comparative genome analysis reveals the metabolism and evolution of the thermophilic archaeal genus Metallosphaera.</title>
        <authorList>
            <person name="Jiang C."/>
        </authorList>
    </citation>
    <scope>NUCLEOTIDE SEQUENCE [LARGE SCALE GENOMIC DNA]</scope>
    <source>
        <strain evidence="2 3">Ric-A</strain>
    </source>
</reference>
<dbReference type="GO" id="GO:0003676">
    <property type="term" value="F:nucleic acid binding"/>
    <property type="evidence" value="ECO:0007669"/>
    <property type="project" value="InterPro"/>
</dbReference>
<proteinExistence type="predicted"/>
<dbReference type="KEGG" id="mten:GWK48_04860"/>
<dbReference type="AlphaFoldDB" id="A0A6N0NVX9"/>
<dbReference type="PROSITE" id="PS50879">
    <property type="entry name" value="RNASE_H_1"/>
    <property type="match status" value="1"/>
</dbReference>
<protein>
    <submittedName>
        <fullName evidence="2">Ribonuclease HI family protein</fullName>
    </submittedName>
</protein>
<feature type="domain" description="RNase H type-1" evidence="1">
    <location>
        <begin position="1"/>
        <end position="142"/>
    </location>
</feature>
<evidence type="ECO:0000259" key="1">
    <source>
        <dbReference type="PROSITE" id="PS50879"/>
    </source>
</evidence>
<dbReference type="PANTHER" id="PTHR48475:SF1">
    <property type="entry name" value="RNASE H TYPE-1 DOMAIN-CONTAINING PROTEIN"/>
    <property type="match status" value="1"/>
</dbReference>
<sequence length="151" mass="17011">MKALGRFDGLCEPKNPGGIATYGFVIYLDNEVIEGFGLAEEPWSENSTNNVAEYVAIICLLRKLLSIGVDEVIVEGDSQLVIKQLTGEYSVKSERVKPLYSIALSLIKKFKKIELRWIPRDKNKDADRLSRIAYEMVKKGEIKKVGCRDTL</sequence>
<name>A0A6N0NVX9_9CREN</name>
<dbReference type="CDD" id="cd09279">
    <property type="entry name" value="RNase_HI_like"/>
    <property type="match status" value="1"/>
</dbReference>
<dbReference type="GO" id="GO:0004523">
    <property type="term" value="F:RNA-DNA hybrid ribonuclease activity"/>
    <property type="evidence" value="ECO:0007669"/>
    <property type="project" value="InterPro"/>
</dbReference>
<evidence type="ECO:0000313" key="2">
    <source>
        <dbReference type="EMBL" id="QKQ99808.1"/>
    </source>
</evidence>
<accession>A0A6N0NVX9</accession>
<dbReference type="Proteomes" id="UP000509301">
    <property type="component" value="Chromosome"/>
</dbReference>
<dbReference type="PANTHER" id="PTHR48475">
    <property type="entry name" value="RIBONUCLEASE H"/>
    <property type="match status" value="1"/>
</dbReference>
<keyword evidence="3" id="KW-1185">Reference proteome</keyword>
<dbReference type="Pfam" id="PF13456">
    <property type="entry name" value="RVT_3"/>
    <property type="match status" value="1"/>
</dbReference>
<gene>
    <name evidence="2" type="ORF">GWK48_04860</name>
</gene>
<dbReference type="NCBIfam" id="NF041175">
    <property type="entry name" value="RNAseHI_Thmprot"/>
    <property type="match status" value="1"/>
</dbReference>
<dbReference type="InterPro" id="IPR053576">
    <property type="entry name" value="RNase_HI-like"/>
</dbReference>
<dbReference type="SUPFAM" id="SSF53098">
    <property type="entry name" value="Ribonuclease H-like"/>
    <property type="match status" value="1"/>
</dbReference>
<dbReference type="RefSeq" id="WP_174630148.1">
    <property type="nucleotide sequence ID" value="NZ_CP049074.1"/>
</dbReference>
<evidence type="ECO:0000313" key="3">
    <source>
        <dbReference type="Proteomes" id="UP000509301"/>
    </source>
</evidence>
<dbReference type="OrthoDB" id="52651at2157"/>
<dbReference type="InterPro" id="IPR012337">
    <property type="entry name" value="RNaseH-like_sf"/>
</dbReference>
<dbReference type="InterPro" id="IPR036397">
    <property type="entry name" value="RNaseH_sf"/>
</dbReference>
<dbReference type="InterPro" id="IPR002156">
    <property type="entry name" value="RNaseH_domain"/>
</dbReference>
<dbReference type="Gene3D" id="3.30.420.10">
    <property type="entry name" value="Ribonuclease H-like superfamily/Ribonuclease H"/>
    <property type="match status" value="1"/>
</dbReference>
<dbReference type="EMBL" id="CP049074">
    <property type="protein sequence ID" value="QKQ99808.1"/>
    <property type="molecule type" value="Genomic_DNA"/>
</dbReference>